<keyword evidence="2" id="KW-1185">Reference proteome</keyword>
<proteinExistence type="predicted"/>
<protein>
    <submittedName>
        <fullName evidence="1">Uncharacterized protein</fullName>
    </submittedName>
</protein>
<reference evidence="1 2" key="1">
    <citation type="submission" date="2022-03" db="EMBL/GenBank/DDBJ databases">
        <title>Agromyces sp. isolated from the gut of P. brevitarsis seulensis larvae.</title>
        <authorList>
            <person name="Won M."/>
            <person name="Kwon S.-W."/>
        </authorList>
    </citation>
    <scope>NUCLEOTIDE SEQUENCE [LARGE SCALE GENOMIC DNA]</scope>
    <source>
        <strain evidence="1 2">KACC 16215</strain>
    </source>
</reference>
<name>A0ABY4AYL6_9MICO</name>
<dbReference type="EMBL" id="CP094533">
    <property type="protein sequence ID" value="UOE27517.1"/>
    <property type="molecule type" value="Genomic_DNA"/>
</dbReference>
<dbReference type="Proteomes" id="UP000831304">
    <property type="component" value="Chromosome"/>
</dbReference>
<gene>
    <name evidence="1" type="ORF">MTP13_06995</name>
</gene>
<evidence type="ECO:0000313" key="2">
    <source>
        <dbReference type="Proteomes" id="UP000831304"/>
    </source>
</evidence>
<dbReference type="RefSeq" id="WP_243570347.1">
    <property type="nucleotide sequence ID" value="NZ_BAAARD010000001.1"/>
</dbReference>
<organism evidence="1 2">
    <name type="scientific">Agromyces soli</name>
    <dbReference type="NCBI Taxonomy" id="659012"/>
    <lineage>
        <taxon>Bacteria</taxon>
        <taxon>Bacillati</taxon>
        <taxon>Actinomycetota</taxon>
        <taxon>Actinomycetes</taxon>
        <taxon>Micrococcales</taxon>
        <taxon>Microbacteriaceae</taxon>
        <taxon>Agromyces</taxon>
    </lineage>
</organism>
<evidence type="ECO:0000313" key="1">
    <source>
        <dbReference type="EMBL" id="UOE27517.1"/>
    </source>
</evidence>
<sequence>MTEPDELADLPVFTAWRSQYVPPLDEVSYLATHLEVTSAALFAKLMTPEFVAVRGCVLVKDRFSPERFEEWMTTAHGSTVVVERALNRLYLWDVFETASEAEERALVRLAERMAVSWKLHAMNQFPDREFEAEVTDDYGPTVVLWSTSGRRCAVSDRVGEEVV</sequence>
<accession>A0ABY4AYL6</accession>